<dbReference type="Gene3D" id="3.55.50.30">
    <property type="match status" value="1"/>
</dbReference>
<dbReference type="NCBIfam" id="TIGR04056">
    <property type="entry name" value="OMP_RagA_SusC"/>
    <property type="match status" value="1"/>
</dbReference>
<evidence type="ECO:0000256" key="7">
    <source>
        <dbReference type="PROSITE-ProRule" id="PRU01360"/>
    </source>
</evidence>
<dbReference type="NCBIfam" id="TIGR04057">
    <property type="entry name" value="SusC_RagA_signa"/>
    <property type="match status" value="1"/>
</dbReference>
<dbReference type="RefSeq" id="WP_170311381.1">
    <property type="nucleotide sequence ID" value="NZ_SSHJ02000008.1"/>
</dbReference>
<dbReference type="EMBL" id="SSHJ02000008">
    <property type="protein sequence ID" value="MFN0257292.1"/>
    <property type="molecule type" value="Genomic_DNA"/>
</dbReference>
<dbReference type="InterPro" id="IPR011662">
    <property type="entry name" value="Secretin/TonB_short_N"/>
</dbReference>
<evidence type="ECO:0000256" key="4">
    <source>
        <dbReference type="ARBA" id="ARBA00022692"/>
    </source>
</evidence>
<dbReference type="SUPFAM" id="SSF49464">
    <property type="entry name" value="Carboxypeptidase regulatory domain-like"/>
    <property type="match status" value="1"/>
</dbReference>
<comment type="caution">
    <text evidence="9">The sequence shown here is derived from an EMBL/GenBank/DDBJ whole genome shotgun (WGS) entry which is preliminary data.</text>
</comment>
<evidence type="ECO:0000313" key="9">
    <source>
        <dbReference type="EMBL" id="MFN0257292.1"/>
    </source>
</evidence>
<sequence>MRLTAIILMISFVHLSASTRAQKISIAEKNAPLEHILKEIRKQSGYDIIYDLNLVLDTKPVSINVNQANVFEALQRTLSGQQLTFTVDGRTIVIKERGVIEKITDMVLDYEVKIQVRDSLNLPIAGANVYNKTINKMYTTDKNGEVLIKDVPANGYVLQISYIGFKGEEIFVDRKTKTYWVTMKEATAGLQEINVISNGYQTISRERAAGAYAIVSAKEIQETPALNLMERLEGKVAGVKFDIKNNTIQIRGVNSFAGASGTPLIVLDGFPMMDPSDRATVTKSVSGNAWGNSIISSINIADIEQITFLKDASATSIWGSRAANGVVVIETKKGKKAAPTLNASYTLGISKNPSMSSLKWMNSAQYIDLEQEMVNKNLITDPAAAPPGNEFYTLNNSEATELMFKFRRGTITAAQRDAALAELASRNGLAQIEDKLLQNAVNHQYSLSYSGATESSTYYVSGSYNKDIPIYRSNYADNAFFNASTSTEFFNKRITLRTLVNYQYSKSQYNPSAVNALSVSTTAQRPYELLVDANDNPIRRNIIFRDAFANSLIAKGYLPFTYNAVDELNYSNSIAKNNVFRITAGLNGKITKWLNADLSVSNQRQIGNSYTLDEIDSYAGRLLVNTGTVVTSGKPVYNVPYGGRYITYSNTASDITFRGQLNSDFKLSDDHHFNVIAGTEMRETETSNTSETRYGFDADTRTIGIANPTTQYMTMYGYTQSLGQNLGALISYRKRYLSYYGNASYSFREKYFLTASARMDDYTLQGLDRRNRTKPFWSVGLRWNAQNEEFLKPLEWLNSLSVRATIGTAGVVPQGGSNITVISVSGSDPRTGQPVASIDNPGNSELSWETTRMANLGFDFGLFKGRLGGSFDVYTKRTNGILASFPFNQTYGWGSLFFNTGTLSGNGYEFSLNGDVLRAGMFTWKSVLNFGYTNNIVTEQRYVNNASNIAGTGSTIEGEALGTLYVYRWAGLDNRGQSQIYDRNNNIINNTTNLTNAFTKEDLVKVGRLYAPYSSGFNHTFTYGQLQLGVQITGYFGHVFLKNSITNSNYPTSDQFAYFGVLGRQEDLAYRWRNAGDEATTNVPGITNVNFNSINRYRFSDILVRKADNIRLQQVSLGYTVPKRFLPRNTIKNISISANVRNLGILWRANKEGIDPEYINTGNYGSVTPTPSYVFGINATF</sequence>
<dbReference type="SUPFAM" id="SSF56935">
    <property type="entry name" value="Porins"/>
    <property type="match status" value="1"/>
</dbReference>
<dbReference type="Pfam" id="PF13715">
    <property type="entry name" value="CarbopepD_reg_2"/>
    <property type="match status" value="1"/>
</dbReference>
<feature type="domain" description="Secretin/TonB short N-terminal" evidence="8">
    <location>
        <begin position="46"/>
        <end position="97"/>
    </location>
</feature>
<dbReference type="Proteomes" id="UP001517247">
    <property type="component" value="Unassembled WGS sequence"/>
</dbReference>
<organism evidence="9 10">
    <name type="scientific">Pedobacter ureilyticus</name>
    <dbReference type="NCBI Taxonomy" id="1393051"/>
    <lineage>
        <taxon>Bacteria</taxon>
        <taxon>Pseudomonadati</taxon>
        <taxon>Bacteroidota</taxon>
        <taxon>Sphingobacteriia</taxon>
        <taxon>Sphingobacteriales</taxon>
        <taxon>Sphingobacteriaceae</taxon>
        <taxon>Pedobacter</taxon>
    </lineage>
</organism>
<keyword evidence="6 7" id="KW-0998">Cell outer membrane</keyword>
<keyword evidence="2 7" id="KW-0813">Transport</keyword>
<keyword evidence="5 7" id="KW-0472">Membrane</keyword>
<accession>A0ABW9JDB1</accession>
<proteinExistence type="inferred from homology"/>
<dbReference type="Gene3D" id="2.40.170.20">
    <property type="entry name" value="TonB-dependent receptor, beta-barrel domain"/>
    <property type="match status" value="1"/>
</dbReference>
<keyword evidence="10" id="KW-1185">Reference proteome</keyword>
<comment type="subcellular location">
    <subcellularLocation>
        <location evidence="1 7">Cell outer membrane</location>
        <topology evidence="1 7">Multi-pass membrane protein</topology>
    </subcellularLocation>
</comment>
<reference evidence="9 10" key="1">
    <citation type="submission" date="2024-12" db="EMBL/GenBank/DDBJ databases">
        <authorList>
            <person name="Hu S."/>
        </authorList>
    </citation>
    <scope>NUCLEOTIDE SEQUENCE [LARGE SCALE GENOMIC DNA]</scope>
    <source>
        <strain evidence="9 10">THG-T11</strain>
    </source>
</reference>
<dbReference type="InterPro" id="IPR023997">
    <property type="entry name" value="TonB-dep_OMP_SusC/RagA_CS"/>
</dbReference>
<evidence type="ECO:0000256" key="1">
    <source>
        <dbReference type="ARBA" id="ARBA00004571"/>
    </source>
</evidence>
<dbReference type="InterPro" id="IPR012910">
    <property type="entry name" value="Plug_dom"/>
</dbReference>
<evidence type="ECO:0000256" key="5">
    <source>
        <dbReference type="ARBA" id="ARBA00023136"/>
    </source>
</evidence>
<evidence type="ECO:0000313" key="10">
    <source>
        <dbReference type="Proteomes" id="UP001517247"/>
    </source>
</evidence>
<name>A0ABW9JDB1_9SPHI</name>
<evidence type="ECO:0000256" key="2">
    <source>
        <dbReference type="ARBA" id="ARBA00022448"/>
    </source>
</evidence>
<dbReference type="InterPro" id="IPR036942">
    <property type="entry name" value="Beta-barrel_TonB_sf"/>
</dbReference>
<protein>
    <submittedName>
        <fullName evidence="9">SusC/RagA family TonB-linked outer membrane protein</fullName>
    </submittedName>
</protein>
<dbReference type="PROSITE" id="PS52016">
    <property type="entry name" value="TONB_DEPENDENT_REC_3"/>
    <property type="match status" value="1"/>
</dbReference>
<evidence type="ECO:0000256" key="6">
    <source>
        <dbReference type="ARBA" id="ARBA00023237"/>
    </source>
</evidence>
<dbReference type="InterPro" id="IPR023996">
    <property type="entry name" value="TonB-dep_OMP_SusC/RagA"/>
</dbReference>
<dbReference type="InterPro" id="IPR008969">
    <property type="entry name" value="CarboxyPept-like_regulatory"/>
</dbReference>
<evidence type="ECO:0000259" key="8">
    <source>
        <dbReference type="SMART" id="SM00965"/>
    </source>
</evidence>
<dbReference type="InterPro" id="IPR037066">
    <property type="entry name" value="Plug_dom_sf"/>
</dbReference>
<comment type="similarity">
    <text evidence="7">Belongs to the TonB-dependent receptor family.</text>
</comment>
<dbReference type="SMART" id="SM00965">
    <property type="entry name" value="STN"/>
    <property type="match status" value="1"/>
</dbReference>
<evidence type="ECO:0000256" key="3">
    <source>
        <dbReference type="ARBA" id="ARBA00022452"/>
    </source>
</evidence>
<dbReference type="Pfam" id="PF07715">
    <property type="entry name" value="Plug"/>
    <property type="match status" value="1"/>
</dbReference>
<keyword evidence="3 7" id="KW-1134">Transmembrane beta strand</keyword>
<dbReference type="InterPro" id="IPR039426">
    <property type="entry name" value="TonB-dep_rcpt-like"/>
</dbReference>
<gene>
    <name evidence="9" type="ORF">E6A44_017005</name>
</gene>
<keyword evidence="4 7" id="KW-0812">Transmembrane</keyword>
<dbReference type="Gene3D" id="2.170.130.10">
    <property type="entry name" value="TonB-dependent receptor, plug domain"/>
    <property type="match status" value="1"/>
</dbReference>
<dbReference type="Pfam" id="PF07660">
    <property type="entry name" value="STN"/>
    <property type="match status" value="1"/>
</dbReference>